<organism evidence="2 3">
    <name type="scientific">Paenibacillus taihuensis</name>
    <dbReference type="NCBI Taxonomy" id="1156355"/>
    <lineage>
        <taxon>Bacteria</taxon>
        <taxon>Bacillati</taxon>
        <taxon>Bacillota</taxon>
        <taxon>Bacilli</taxon>
        <taxon>Bacillales</taxon>
        <taxon>Paenibacillaceae</taxon>
        <taxon>Paenibacillus</taxon>
    </lineage>
</organism>
<proteinExistence type="predicted"/>
<dbReference type="Proteomes" id="UP000256304">
    <property type="component" value="Unassembled WGS sequence"/>
</dbReference>
<sequence>MRSGKSKRVSGTGSGSRKGSGRGRRPGKTAGTSHHAAYNAGVAEGTSLNQSGGGRLSGHEAKLQMNERWTRRCMAKGASAGTAGKRIQESRAFAAGFAAALGQPDSAWQPVQLTRSAAAVVFAGPDANPASIRQLLRLPLEEIIVVQEGASEAQFAELKALPEIKILNPGEPLGADVWRAVGARVTRADIVLFADAAQLIEAEKLAQLLGAVQAGADVALVSYASRLGPFREWDDLMRVRAFVNWTLGRKELGVSSIGLLPHVWARSAMDAVGVKMLAVPPLAHVTAIQQRLRVQACPIAKRTANESGKSYQGLPPQASRKLTNESLQTVFGDHIEALRAAMKLKGARLAMPDNSRCRSAAGGAE</sequence>
<gene>
    <name evidence="2" type="ORF">A8990_111130</name>
</gene>
<dbReference type="EMBL" id="QTTN01000011">
    <property type="protein sequence ID" value="REE86233.1"/>
    <property type="molecule type" value="Genomic_DNA"/>
</dbReference>
<feature type="region of interest" description="Disordered" evidence="1">
    <location>
        <begin position="1"/>
        <end position="33"/>
    </location>
</feature>
<evidence type="ECO:0000256" key="1">
    <source>
        <dbReference type="SAM" id="MobiDB-lite"/>
    </source>
</evidence>
<reference evidence="2 3" key="1">
    <citation type="submission" date="2018-08" db="EMBL/GenBank/DDBJ databases">
        <title>Genomic Encyclopedia of Type Strains, Phase III (KMG-III): the genomes of soil and plant-associated and newly described type strains.</title>
        <authorList>
            <person name="Whitman W."/>
        </authorList>
    </citation>
    <scope>NUCLEOTIDE SEQUENCE [LARGE SCALE GENOMIC DNA]</scope>
    <source>
        <strain evidence="2 3">CGMCC 1.10966</strain>
    </source>
</reference>
<name>A0A3D9S1B5_9BACL</name>
<keyword evidence="2" id="KW-0808">Transferase</keyword>
<evidence type="ECO:0000313" key="2">
    <source>
        <dbReference type="EMBL" id="REE86233.1"/>
    </source>
</evidence>
<accession>A0A3D9S1B5</accession>
<dbReference type="Gene3D" id="3.90.550.10">
    <property type="entry name" value="Spore Coat Polysaccharide Biosynthesis Protein SpsA, Chain A"/>
    <property type="match status" value="1"/>
</dbReference>
<dbReference type="AlphaFoldDB" id="A0A3D9S1B5"/>
<keyword evidence="3" id="KW-1185">Reference proteome</keyword>
<protein>
    <submittedName>
        <fullName evidence="2">Glycosyl transferase family 2</fullName>
    </submittedName>
</protein>
<dbReference type="RefSeq" id="WP_181909529.1">
    <property type="nucleotide sequence ID" value="NZ_QTTN01000011.1"/>
</dbReference>
<dbReference type="InterPro" id="IPR029044">
    <property type="entry name" value="Nucleotide-diphossugar_trans"/>
</dbReference>
<comment type="caution">
    <text evidence="2">The sequence shown here is derived from an EMBL/GenBank/DDBJ whole genome shotgun (WGS) entry which is preliminary data.</text>
</comment>
<dbReference type="GO" id="GO:0016740">
    <property type="term" value="F:transferase activity"/>
    <property type="evidence" value="ECO:0007669"/>
    <property type="project" value="UniProtKB-KW"/>
</dbReference>
<evidence type="ECO:0000313" key="3">
    <source>
        <dbReference type="Proteomes" id="UP000256304"/>
    </source>
</evidence>
<dbReference type="SUPFAM" id="SSF53448">
    <property type="entry name" value="Nucleotide-diphospho-sugar transferases"/>
    <property type="match status" value="1"/>
</dbReference>